<keyword evidence="2" id="KW-1185">Reference proteome</keyword>
<accession>A0A9J7A132</accession>
<dbReference type="InterPro" id="IPR012899">
    <property type="entry name" value="LTXXQ"/>
</dbReference>
<gene>
    <name evidence="1" type="ORF">L0Y14_05235</name>
</gene>
<protein>
    <submittedName>
        <fullName evidence="1">Spy/CpxP family protein refolding chaperone</fullName>
    </submittedName>
</protein>
<dbReference type="GO" id="GO:0042597">
    <property type="term" value="C:periplasmic space"/>
    <property type="evidence" value="ECO:0007669"/>
    <property type="project" value="InterPro"/>
</dbReference>
<proteinExistence type="predicted"/>
<evidence type="ECO:0000313" key="2">
    <source>
        <dbReference type="Proteomes" id="UP001056649"/>
    </source>
</evidence>
<name>A0A9J7A132_9GAMM</name>
<dbReference type="RefSeq" id="WP_006474919.1">
    <property type="nucleotide sequence ID" value="NZ_CP090569.1"/>
</dbReference>
<evidence type="ECO:0000313" key="1">
    <source>
        <dbReference type="EMBL" id="USF88636.1"/>
    </source>
</evidence>
<dbReference type="EMBL" id="CP090569">
    <property type="protein sequence ID" value="USF88636.1"/>
    <property type="molecule type" value="Genomic_DNA"/>
</dbReference>
<sequence>MKQTTKQFLGVAAASVLVIGLVNGVFAHGGYGPGFGPGWGGHHGMMGGGPVAYADQQLIGLRSTLGITADQESAWNAYTEAVKGKAGLMASHRQSMFGSGSIAPEQRFTFRQQGLEQMQKVTTASRDLYSVLTPEQQARAGNLIGLHHALR</sequence>
<reference evidence="1" key="1">
    <citation type="journal article" date="2022" name="Mol. Ecol. Resour.">
        <title>The complete and closed genome of the facultative generalist Candidatus Endoriftia persephone from deep-sea hydrothermal vents.</title>
        <authorList>
            <person name="de Oliveira A.L."/>
            <person name="Srivastava A."/>
            <person name="Espada-Hinojosa S."/>
            <person name="Bright M."/>
        </authorList>
    </citation>
    <scope>NUCLEOTIDE SEQUENCE</scope>
    <source>
        <strain evidence="1">Tica-EPR-9o50.N</strain>
    </source>
</reference>
<dbReference type="AlphaFoldDB" id="A0A9J7A132"/>
<organism evidence="1 2">
    <name type="scientific">Candidatus Endoriftia persephonae</name>
    <dbReference type="NCBI Taxonomy" id="393765"/>
    <lineage>
        <taxon>Bacteria</taxon>
        <taxon>Pseudomonadati</taxon>
        <taxon>Pseudomonadota</taxon>
        <taxon>Gammaproteobacteria</taxon>
        <taxon>Chromatiales</taxon>
        <taxon>Sedimenticolaceae</taxon>
        <taxon>Candidatus Endoriftia</taxon>
    </lineage>
</organism>
<dbReference type="Proteomes" id="UP001056649">
    <property type="component" value="Chromosome"/>
</dbReference>
<dbReference type="Pfam" id="PF07813">
    <property type="entry name" value="LTXXQ"/>
    <property type="match status" value="1"/>
</dbReference>
<dbReference type="KEGG" id="eps:L0Y14_05235"/>